<dbReference type="Gene3D" id="3.40.50.300">
    <property type="entry name" value="P-loop containing nucleotide triphosphate hydrolases"/>
    <property type="match status" value="1"/>
</dbReference>
<dbReference type="InterPro" id="IPR056884">
    <property type="entry name" value="NPHP3-like_N"/>
</dbReference>
<dbReference type="PANTHER" id="PTHR10039:SF15">
    <property type="entry name" value="NACHT DOMAIN-CONTAINING PROTEIN"/>
    <property type="match status" value="1"/>
</dbReference>
<dbReference type="RefSeq" id="XP_037194398.1">
    <property type="nucleotide sequence ID" value="XM_037334311.1"/>
</dbReference>
<evidence type="ECO:0000313" key="5">
    <source>
        <dbReference type="Proteomes" id="UP000531561"/>
    </source>
</evidence>
<evidence type="ECO:0000259" key="3">
    <source>
        <dbReference type="Pfam" id="PF24883"/>
    </source>
</evidence>
<feature type="domain" description="Nephrocystin 3-like N-terminal" evidence="3">
    <location>
        <begin position="372"/>
        <end position="541"/>
    </location>
</feature>
<dbReference type="OrthoDB" id="7464126at2759"/>
<organism evidence="4 5">
    <name type="scientific">Botrytis fragariae</name>
    <dbReference type="NCBI Taxonomy" id="1964551"/>
    <lineage>
        <taxon>Eukaryota</taxon>
        <taxon>Fungi</taxon>
        <taxon>Dikarya</taxon>
        <taxon>Ascomycota</taxon>
        <taxon>Pezizomycotina</taxon>
        <taxon>Leotiomycetes</taxon>
        <taxon>Helotiales</taxon>
        <taxon>Sclerotiniaceae</taxon>
        <taxon>Botrytis</taxon>
    </lineage>
</organism>
<keyword evidence="5" id="KW-1185">Reference proteome</keyword>
<dbReference type="Gene3D" id="1.25.40.20">
    <property type="entry name" value="Ankyrin repeat-containing domain"/>
    <property type="match status" value="1"/>
</dbReference>
<protein>
    <submittedName>
        <fullName evidence="4">Putative ankyrin repeat protein</fullName>
    </submittedName>
</protein>
<evidence type="ECO:0000256" key="1">
    <source>
        <dbReference type="ARBA" id="ARBA00022737"/>
    </source>
</evidence>
<dbReference type="InterPro" id="IPR002110">
    <property type="entry name" value="Ankyrin_rpt"/>
</dbReference>
<comment type="caution">
    <text evidence="4">The sequence shown here is derived from an EMBL/GenBank/DDBJ whole genome shotgun (WGS) entry which is preliminary data.</text>
</comment>
<dbReference type="EMBL" id="JABFCT010000006">
    <property type="protein sequence ID" value="KAF5875452.1"/>
    <property type="molecule type" value="Genomic_DNA"/>
</dbReference>
<dbReference type="InterPro" id="IPR036770">
    <property type="entry name" value="Ankyrin_rpt-contain_sf"/>
</dbReference>
<feature type="region of interest" description="Disordered" evidence="2">
    <location>
        <begin position="1"/>
        <end position="65"/>
    </location>
</feature>
<name>A0A8H6AXQ1_9HELO</name>
<feature type="compositionally biased region" description="Basic and acidic residues" evidence="2">
    <location>
        <begin position="19"/>
        <end position="36"/>
    </location>
</feature>
<dbReference type="GeneID" id="59258003"/>
<dbReference type="InterPro" id="IPR027417">
    <property type="entry name" value="P-loop_NTPase"/>
</dbReference>
<dbReference type="Pfam" id="PF12796">
    <property type="entry name" value="Ank_2"/>
    <property type="match status" value="1"/>
</dbReference>
<dbReference type="SUPFAM" id="SSF52540">
    <property type="entry name" value="P-loop containing nucleoside triphosphate hydrolases"/>
    <property type="match status" value="1"/>
</dbReference>
<dbReference type="Proteomes" id="UP000531561">
    <property type="component" value="Unassembled WGS sequence"/>
</dbReference>
<accession>A0A8H6AXQ1</accession>
<dbReference type="Pfam" id="PF24883">
    <property type="entry name" value="NPHP3_N"/>
    <property type="match status" value="1"/>
</dbReference>
<evidence type="ECO:0000313" key="4">
    <source>
        <dbReference type="EMBL" id="KAF5875452.1"/>
    </source>
</evidence>
<gene>
    <name evidence="4" type="ORF">Bfra_003906</name>
</gene>
<dbReference type="SUPFAM" id="SSF48403">
    <property type="entry name" value="Ankyrin repeat"/>
    <property type="match status" value="1"/>
</dbReference>
<evidence type="ECO:0000256" key="2">
    <source>
        <dbReference type="SAM" id="MobiDB-lite"/>
    </source>
</evidence>
<reference evidence="4 5" key="1">
    <citation type="journal article" date="2020" name="Phytopathology">
        <title>A high-quality genome resource of Botrytis fragariae, a new and rapidly spreading fungal pathogen causing strawberry gray mold in the U.S.A.</title>
        <authorList>
            <person name="Wu Y."/>
            <person name="Saski C.A."/>
            <person name="Schnabel G."/>
            <person name="Xiao S."/>
            <person name="Hu M."/>
        </authorList>
    </citation>
    <scope>NUCLEOTIDE SEQUENCE [LARGE SCALE GENOMIC DNA]</scope>
    <source>
        <strain evidence="4 5">BVB16</strain>
    </source>
</reference>
<dbReference type="PANTHER" id="PTHR10039">
    <property type="entry name" value="AMELOGENIN"/>
    <property type="match status" value="1"/>
</dbReference>
<sequence>MNPDDKLIKPNFRHRLARSFKDKFRSSDKKKPEPSQKKVHALTSSTAATKKQDQIDRNDTTANKVRPPKLQAKLDLWQEAMDKAQQSADWKSHKREYDEAILECQGNNQNILNKSGTENKKCTSLADAISEHLVSLQEKVLGRQWKYKEGSGDESFYFRDVIKRIVQWVKVFKDPGNQLAALDPTKAAALVWGFVQFFVERAVIYNEIRDMAIDQEPIANLITRYALIENLYLNMSGTPDEVDEAVKSKIVSLYTAVILYQMAIYNFWKQGKITHGIQSLVPNKLKEMSSTIQRKSAEVEAILHSSDRKVLLELLEDINLKVSKPIAQIGSQMQQVLDVAMNIDKDRYSSVLNWVSPILHMDHHQEYKPLGGTGEWILDHSDWKKWRQSQKSRLFWLRGKMGAGKSNLVFIIISHLLKICTNGQERTAFFYINNTRRVEHTKSAETILRSLLKQLAIQDNELLLQPVVAKYDKLRDISSLHKEDCITLLTDIISEFRQTNIIIDGFDELEDDDVRSDLLVSLKQIIDGLQGAVAKVFISSRDHVNIQDLLHKTFPYRAEIIVARKNYEDIKKFITSRVQDVENTLSNKRIPEDIKRDMESILEERSDGMFLWVHLSLKYIMGMKAKNPATFVEDLKTVPSGLEEAYGKLYNSLLQGQNHERVLIIQKAFCFLLYACHDEIFETSAFLSVINHKATLKLSAKDILDLCSTFIELDPETRNFRIIHFSVKEFLQTLVEYEFQHANAIIAADCVSYLNDQSGRRSPSDYYVRGRRRVRGGQRYNFESYGTESWMIHCSRAGSLRQKSPLVKTLCEFWSSNTHGNSSPFKRWASSLRYLGPHRVAYLGSILTGGYGSLFIDSEPTAFFLACQYDLRETVESYLCKGWDINFTDDLLGPGLSHACIGNHMELVYYLLSHGAKILSDKFEQSPLCAAIRAQRPDILRLFLQHTSLPTVEPLLEVALGKGNSIRGIYHELDSQANNRVLNLLLDYSSDFQYSDKLLRLIFRGGPRILKLLLERNSSLSVTTDTLECLFTSEPDSRSITRLCLGVLHPLNPELVKSRSFLIALQKYKGDEPSELARYIVEDLNSSDPSSLISELALRGAMQNYTNKIPFIQFLLRKAPAFKISDETILWTLGNYWLTKENDVIKTLLQHDPTIRNFSVSDFEKAYHNHYPNFGKFMASGFMAVLLRYCPEVAIGQELFTVAIGAYEASLSGLKLLLHRNPKIKFTWQLVGNITSDAADQVVDEILCSSNLVEITDDILRAALSNHYLRYIDHISPTMVNLLSKALESLELSDETVYQACESRAWIMEKVLGRWPNAPLSEKALVAALSDKQKFDILMEKRPSIAISAEVIETLYEGNRGSDNMISTILKVLELQPKTTITEKLLETVSYKYPETDVGVHCQLFDILLRRIPHAKLTSKAFHNCMKNSFPLARLAFEARPDLKLSVSCFGSICSQFSDENTEYQIILHQLLKRLSSPGLDEKGMLEFIPGCTPTALIAVLSSKPDAIVTESVINSLLKEVSSYPYLKSTRSWFRDPGDEAFNMLLDRSNLPEASRQFLLSDFQGFKKKDKELEDES</sequence>
<keyword evidence="1" id="KW-0677">Repeat</keyword>
<feature type="compositionally biased region" description="Basic and acidic residues" evidence="2">
    <location>
        <begin position="50"/>
        <end position="59"/>
    </location>
</feature>
<proteinExistence type="predicted"/>